<evidence type="ECO:0000313" key="1">
    <source>
        <dbReference type="EMBL" id="RXH84439.1"/>
    </source>
</evidence>
<sequence length="235" mass="25592">MKQRLPSLKSDAKTPKAEASLFLCLRWDGLRTSRTRIMARFSSSSSSSRYHGVRATYNASSGKRSPSACDEAAVRYPNGVKTIIHHSNFRASAIAHDNSDDYCKRALQAAVEVLLVAIFSRSSSSSHYYGAKATYNASSGQRSPSACDEVAVRYPNGVKTVIHHSNFRASAIARNNSNDFCKSLLQLAVEVSLYCGPDVEFCVYQRALLEDCGIEVDVGSSKNGSSENDSRSGQD</sequence>
<accession>A0A498IMQ1</accession>
<reference evidence="1 2" key="1">
    <citation type="submission" date="2018-10" db="EMBL/GenBank/DDBJ databases">
        <title>A high-quality apple genome assembly.</title>
        <authorList>
            <person name="Hu J."/>
        </authorList>
    </citation>
    <scope>NUCLEOTIDE SEQUENCE [LARGE SCALE GENOMIC DNA]</scope>
    <source>
        <strain evidence="2">cv. HFTH1</strain>
        <tissue evidence="1">Young leaf</tissue>
    </source>
</reference>
<name>A0A498IMQ1_MALDO</name>
<gene>
    <name evidence="1" type="ORF">DVH24_027338</name>
</gene>
<comment type="caution">
    <text evidence="1">The sequence shown here is derived from an EMBL/GenBank/DDBJ whole genome shotgun (WGS) entry which is preliminary data.</text>
</comment>
<dbReference type="AlphaFoldDB" id="A0A498IMQ1"/>
<evidence type="ECO:0000313" key="2">
    <source>
        <dbReference type="Proteomes" id="UP000290289"/>
    </source>
</evidence>
<keyword evidence="2" id="KW-1185">Reference proteome</keyword>
<dbReference type="Proteomes" id="UP000290289">
    <property type="component" value="Chromosome 11"/>
</dbReference>
<organism evidence="1 2">
    <name type="scientific">Malus domestica</name>
    <name type="common">Apple</name>
    <name type="synonym">Pyrus malus</name>
    <dbReference type="NCBI Taxonomy" id="3750"/>
    <lineage>
        <taxon>Eukaryota</taxon>
        <taxon>Viridiplantae</taxon>
        <taxon>Streptophyta</taxon>
        <taxon>Embryophyta</taxon>
        <taxon>Tracheophyta</taxon>
        <taxon>Spermatophyta</taxon>
        <taxon>Magnoliopsida</taxon>
        <taxon>eudicotyledons</taxon>
        <taxon>Gunneridae</taxon>
        <taxon>Pentapetalae</taxon>
        <taxon>rosids</taxon>
        <taxon>fabids</taxon>
        <taxon>Rosales</taxon>
        <taxon>Rosaceae</taxon>
        <taxon>Amygdaloideae</taxon>
        <taxon>Maleae</taxon>
        <taxon>Malus</taxon>
    </lineage>
</organism>
<proteinExistence type="predicted"/>
<dbReference type="EMBL" id="RDQH01000337">
    <property type="protein sequence ID" value="RXH84439.1"/>
    <property type="molecule type" value="Genomic_DNA"/>
</dbReference>
<protein>
    <submittedName>
        <fullName evidence="1">Uncharacterized protein</fullName>
    </submittedName>
</protein>